<dbReference type="RefSeq" id="WP_232182958.1">
    <property type="nucleotide sequence ID" value="NZ_JAIOAP010000001.1"/>
</dbReference>
<dbReference type="Proteomes" id="UP001493487">
    <property type="component" value="Unassembled WGS sequence"/>
</dbReference>
<comment type="caution">
    <text evidence="1">The sequence shown here is derived from an EMBL/GenBank/DDBJ whole genome shotgun (WGS) entry which is preliminary data.</text>
</comment>
<gene>
    <name evidence="1" type="ORF">QJS35_00885</name>
</gene>
<protein>
    <submittedName>
        <fullName evidence="1">Uncharacterized protein</fullName>
    </submittedName>
</protein>
<keyword evidence="2" id="KW-1185">Reference proteome</keyword>
<sequence length="139" mass="15649">MDGPCTAAEMLVDGIQAVRLENEWLRTVILVGKGTDIWELAFKPLNLELLMKTRAGLTYYEGRDFRENRLVHYAEGYPGGWQEIIPNRASYGSGEAGRREEGESAGVPWEYRIDRADGQSVSLRCWLALPCTPLSIEKT</sequence>
<name>A0ABV1KLU6_9BACL</name>
<evidence type="ECO:0000313" key="1">
    <source>
        <dbReference type="EMBL" id="MEQ4480940.1"/>
    </source>
</evidence>
<accession>A0ABV1KLU6</accession>
<proteinExistence type="predicted"/>
<dbReference type="EMBL" id="JASKHM010000001">
    <property type="protein sequence ID" value="MEQ4480940.1"/>
    <property type="molecule type" value="Genomic_DNA"/>
</dbReference>
<dbReference type="InterPro" id="IPR014718">
    <property type="entry name" value="GH-type_carb-bd"/>
</dbReference>
<organism evidence="1 2">
    <name type="scientific">Cohnella silvisoli</name>
    <dbReference type="NCBI Taxonomy" id="2873699"/>
    <lineage>
        <taxon>Bacteria</taxon>
        <taxon>Bacillati</taxon>
        <taxon>Bacillota</taxon>
        <taxon>Bacilli</taxon>
        <taxon>Bacillales</taxon>
        <taxon>Paenibacillaceae</taxon>
        <taxon>Cohnella</taxon>
    </lineage>
</organism>
<dbReference type="Gene3D" id="2.70.98.10">
    <property type="match status" value="1"/>
</dbReference>
<evidence type="ECO:0000313" key="2">
    <source>
        <dbReference type="Proteomes" id="UP001493487"/>
    </source>
</evidence>
<reference evidence="1 2" key="1">
    <citation type="journal article" date="2023" name="Genome Announc.">
        <title>Pan-Genome Analyses of the Genus Cohnella and Proposal of the Novel Species Cohnella silvisoli sp. nov., Isolated from Forest Soil.</title>
        <authorList>
            <person name="Wang C."/>
            <person name="Mao L."/>
            <person name="Bao G."/>
            <person name="Zhu H."/>
        </authorList>
    </citation>
    <scope>NUCLEOTIDE SEQUENCE [LARGE SCALE GENOMIC DNA]</scope>
    <source>
        <strain evidence="1 2">NL03-T5-1</strain>
    </source>
</reference>